<name>A0A9B0H5M1_ODORO</name>
<feature type="compositionally biased region" description="Polar residues" evidence="2">
    <location>
        <begin position="1544"/>
        <end position="1554"/>
    </location>
</feature>
<keyword evidence="3" id="KW-1185">Reference proteome</keyword>
<feature type="compositionally biased region" description="Basic and acidic residues" evidence="2">
    <location>
        <begin position="1242"/>
        <end position="1257"/>
    </location>
</feature>
<feature type="compositionally biased region" description="Low complexity" evidence="2">
    <location>
        <begin position="1072"/>
        <end position="1083"/>
    </location>
</feature>
<feature type="compositionally biased region" description="Polar residues" evidence="2">
    <location>
        <begin position="834"/>
        <end position="846"/>
    </location>
</feature>
<feature type="compositionally biased region" description="Low complexity" evidence="2">
    <location>
        <begin position="1773"/>
        <end position="1788"/>
    </location>
</feature>
<dbReference type="GO" id="GO:0034453">
    <property type="term" value="P:microtubule anchoring"/>
    <property type="evidence" value="ECO:0007669"/>
    <property type="project" value="InterPro"/>
</dbReference>
<gene>
    <name evidence="4" type="primary">LOC101386714</name>
</gene>
<dbReference type="GO" id="GO:0008017">
    <property type="term" value="F:microtubule binding"/>
    <property type="evidence" value="ECO:0007669"/>
    <property type="project" value="InterPro"/>
</dbReference>
<feature type="compositionally biased region" description="Low complexity" evidence="2">
    <location>
        <begin position="144"/>
        <end position="154"/>
    </location>
</feature>
<feature type="region of interest" description="Disordered" evidence="2">
    <location>
        <begin position="1034"/>
        <end position="1099"/>
    </location>
</feature>
<feature type="compositionally biased region" description="Low complexity" evidence="2">
    <location>
        <begin position="539"/>
        <end position="554"/>
    </location>
</feature>
<keyword evidence="1" id="KW-0175">Coiled coil</keyword>
<feature type="compositionally biased region" description="Low complexity" evidence="2">
    <location>
        <begin position="80"/>
        <end position="96"/>
    </location>
</feature>
<feature type="region of interest" description="Disordered" evidence="2">
    <location>
        <begin position="1969"/>
        <end position="2063"/>
    </location>
</feature>
<feature type="compositionally biased region" description="Polar residues" evidence="2">
    <location>
        <begin position="1811"/>
        <end position="1823"/>
    </location>
</feature>
<feature type="region of interest" description="Disordered" evidence="2">
    <location>
        <begin position="391"/>
        <end position="607"/>
    </location>
</feature>
<dbReference type="GO" id="GO:0005813">
    <property type="term" value="C:centrosome"/>
    <property type="evidence" value="ECO:0007669"/>
    <property type="project" value="InterPro"/>
</dbReference>
<evidence type="ECO:0000313" key="4">
    <source>
        <dbReference type="RefSeq" id="XP_004410786.1"/>
    </source>
</evidence>
<reference evidence="4" key="1">
    <citation type="submission" date="2025-08" db="UniProtKB">
        <authorList>
            <consortium name="RefSeq"/>
        </authorList>
    </citation>
    <scope>IDENTIFICATION</scope>
</reference>
<feature type="compositionally biased region" description="Low complexity" evidence="2">
    <location>
        <begin position="1747"/>
        <end position="1760"/>
    </location>
</feature>
<evidence type="ECO:0000256" key="1">
    <source>
        <dbReference type="SAM" id="Coils"/>
    </source>
</evidence>
<feature type="region of interest" description="Disordered" evidence="2">
    <location>
        <begin position="823"/>
        <end position="854"/>
    </location>
</feature>
<feature type="compositionally biased region" description="Polar residues" evidence="2">
    <location>
        <begin position="517"/>
        <end position="528"/>
    </location>
</feature>
<feature type="compositionally biased region" description="Polar residues" evidence="2">
    <location>
        <begin position="1203"/>
        <end position="1212"/>
    </location>
</feature>
<feature type="region of interest" description="Disordered" evidence="2">
    <location>
        <begin position="1182"/>
        <end position="1266"/>
    </location>
</feature>
<feature type="compositionally biased region" description="Low complexity" evidence="2">
    <location>
        <begin position="1618"/>
        <end position="1653"/>
    </location>
</feature>
<feature type="region of interest" description="Disordered" evidence="2">
    <location>
        <begin position="1671"/>
        <end position="1952"/>
    </location>
</feature>
<evidence type="ECO:0000313" key="3">
    <source>
        <dbReference type="Proteomes" id="UP000245340"/>
    </source>
</evidence>
<feature type="compositionally biased region" description="Gly residues" evidence="2">
    <location>
        <begin position="2139"/>
        <end position="2148"/>
    </location>
</feature>
<feature type="compositionally biased region" description="Basic and acidic residues" evidence="2">
    <location>
        <begin position="1562"/>
        <end position="1583"/>
    </location>
</feature>
<feature type="compositionally biased region" description="Low complexity" evidence="2">
    <location>
        <begin position="2035"/>
        <end position="2057"/>
    </location>
</feature>
<feature type="compositionally biased region" description="Basic and acidic residues" evidence="2">
    <location>
        <begin position="117"/>
        <end position="130"/>
    </location>
</feature>
<feature type="region of interest" description="Disordered" evidence="2">
    <location>
        <begin position="205"/>
        <end position="254"/>
    </location>
</feature>
<feature type="coiled-coil region" evidence="1">
    <location>
        <begin position="623"/>
        <end position="657"/>
    </location>
</feature>
<feature type="compositionally biased region" description="Polar residues" evidence="2">
    <location>
        <begin position="494"/>
        <end position="510"/>
    </location>
</feature>
<dbReference type="PANTHER" id="PTHR13958:SF5">
    <property type="entry name" value="COILED-COIL DOMAIN-CONTAINING PROTEIN 187"/>
    <property type="match status" value="1"/>
</dbReference>
<feature type="region of interest" description="Disordered" evidence="2">
    <location>
        <begin position="144"/>
        <end position="192"/>
    </location>
</feature>
<feature type="region of interest" description="Disordered" evidence="2">
    <location>
        <begin position="1"/>
        <end position="130"/>
    </location>
</feature>
<dbReference type="Proteomes" id="UP000245340">
    <property type="component" value="Unplaced"/>
</dbReference>
<feature type="compositionally biased region" description="Basic and acidic residues" evidence="2">
    <location>
        <begin position="1889"/>
        <end position="1899"/>
    </location>
</feature>
<evidence type="ECO:0000256" key="2">
    <source>
        <dbReference type="SAM" id="MobiDB-lite"/>
    </source>
</evidence>
<organism evidence="3 4">
    <name type="scientific">Odobenus rosmarus divergens</name>
    <name type="common">Pacific walrus</name>
    <dbReference type="NCBI Taxonomy" id="9708"/>
    <lineage>
        <taxon>Eukaryota</taxon>
        <taxon>Metazoa</taxon>
        <taxon>Chordata</taxon>
        <taxon>Craniata</taxon>
        <taxon>Vertebrata</taxon>
        <taxon>Euteleostomi</taxon>
        <taxon>Mammalia</taxon>
        <taxon>Eutheria</taxon>
        <taxon>Laurasiatheria</taxon>
        <taxon>Carnivora</taxon>
        <taxon>Caniformia</taxon>
        <taxon>Pinnipedia</taxon>
        <taxon>Odobenidae</taxon>
        <taxon>Odobenus</taxon>
    </lineage>
</organism>
<dbReference type="InterPro" id="IPR028750">
    <property type="entry name" value="CEP350/CC187"/>
</dbReference>
<dbReference type="PANTHER" id="PTHR13958">
    <property type="entry name" value="CENTROSOME-ASSOCIATED PROTEIN 350"/>
    <property type="match status" value="1"/>
</dbReference>
<sequence length="2200" mass="233344">MVGWPAHGPSRSRRPRLCSPVAEDDAMAALRWPRPSQQPGDLQGAPHVVWSDHTEQPGTRGKAHSHLVWSEGEEAKDGDSSVSSGRLSGSSGGHESCTSPPGPWKERPPQVLGPQRQPRESNPRLEQLRDKIRAQAQWQASCASLGTSTLSSASRLYRASKPDPRRKAGKPMHPTPAPWEALRPGASVKGSGGLSVAPCGVQDRAIPGQGCKLSGVARRQASVPREKARRMQSSPCKREKAPRSPIPRRAAKDKDSELVGVYAWRKGPALVRALLGPPPALPRLQSKAPSRDQAPTVELGDSKRVGAAESSPVCPQMPSPASVQGDLQLSANAPNLASCDQPMTIQNAMAILRDLRQQIQAGLELARHRHPRGGPELGRSKLCLQDLAGRRQWGPWSTPDVRGSFSKSPQAGTEGRRSSLERPGSFPNGHRWSTLAGWESYPQQTGAAPGRNPSFQRPRSPPERLTSLPQRPWSASAGQASRSQQTGAAPGWNPSFQRPGSSPERLTSLPQRPWSASAGQASRPQRTWATYEDWESPARRPWSPSAQRSRSASSTQGAGTPCKGRGSLLPPSGVEHGWLRPARGAPGKEDEVRVPPPCPKPRGALGHPYSTEVLQEFMRQKTLARQRQALEEKASAVRALELRNQRLQEVYRKQREAVLGKAVPVVSQTTPGIVTFFPHCAPSKGLEAPGSLGSPVLEWSKVTSGMVLGDQEAPGSFCLCLNRALNHTETLEMGGPQDDWDGAPTLISARSSPGPLKLQDLTTRPPRPGGCIYLDPEESERLGTPGPLHFRYKQARLQALETMANVLKQRIDILTAKLHRSEAPDTLGDPVSDLSLSRRSTGSTAPGCSGALVPNRSRGAPWDWADMPARTLVPPTCFLDGRTLPWSPDWERRQSVSPRGHYDSKPRGFIEDGRLELDNRLARNTASFQALGPFIGSSLGVPAMLDPTCGSLQLEEMPSARGAAGLVTPWTARGCALREPRSLVREELLARGPGSFHRLNLSLLEKPAPLPGSASRLPLQEDLFTLRLQAAPRTHLRSELPPPTVAESRVSGPGPEDGRWAKEAAAGHPSDRGAAPRGSRRGAQSTNGQRSGHLANVPRKSPSFLKSLQVCPAPIYRADDSCVPGILRLGPSLQLDQEKQEQVLTLLRQRAELEVWETQKALDQLLFKHQLEHLLEKHSTQARPELASASTSEQPRVCGVLEPTTSPDTVTTRPRWGRRSHSALGRDAATPSQGPQEGQQSQEDKSASAEPRQEVRPDQAPSQLPLARLYPRVNPTHQRSLAGPWSADAAGAPGHFTLQMLELSLREEELHAQHQTALLRLREKALEEKICAELAWLEQQRACLGSKGSPTVLVALVERQLQALSSLEQEQGAQDPVVQGEHPVARGGSVAWTPCGPAVLPPCGLREPRQRENDSSVCCGGCRGISAAGTGRGLCTTTGAHQLLRAQCPGTHREIRCLRNTHLFSHKERMLLLQHQRDILCLRTAVAHLQQELKARTGPPQEDGTLPQATSATDSPRPPPRPVCGEDTPVAGGWPDAGGRLAEESQSPVSQGDPQPNPHPLSSEEKTRPLMESHAQKLQDRHSLGRGGPCSPPEASGPWAVGCRLALRRRAPAPPSPRAGSPLELGPESESESSPRSCLGSCASSSVSGPSCHSLQEFQKVSATLVQLSLSDWEAGDPPDADPGWSGEFSPQDSWGLHRGGGQGARERAEGSGAGPRRGSPSDAGGSETGGGPQQAGWLPPLPDAPSSRSGSELSEVSSELWDEENLLEPGTGAEPASGRSSPAGGSSHLENGGARCSAPPSLGLGEGQEASGTSGSLISGLNTGRAKQVSPEAACMALPSKASSSSDLDLPFSSPSGSLASEVVDFGEGGDTGPLQASDGCPEGPGDADLRLSNDGKPQRAWSEPEVPVNLRAPPRDPGGLVARTPKGWAPGCRERGDAPDSPAPEEAWSTLASGVLPEILSPVDDVLSYGSADLPSSTHRDASLPPLPPTLPAEREANATSLHSEDFPPPPEDAMSPGGSLGSPGEDASIKTGELPSLSEEGLPEPLSPGPQESGLCLEVGGQGGSLRDKLGESCCDGGAQAVGSQWSEPAGWLGSPLCGGAGDATGGLPRLPVQPPSPSRVAPEAGEGLPVLLAAGGTGLSGTGQGDPAPALGAGRWVDAPSMERAEVVELVSSQLTRRILCDSLAVLSEMAQPAAR</sequence>
<accession>A0A9B0H5M1</accession>
<feature type="compositionally biased region" description="Low complexity" evidence="2">
    <location>
        <begin position="1231"/>
        <end position="1241"/>
    </location>
</feature>
<feature type="region of interest" description="Disordered" evidence="2">
    <location>
        <begin position="277"/>
        <end position="323"/>
    </location>
</feature>
<feature type="region of interest" description="Disordered" evidence="2">
    <location>
        <begin position="2135"/>
        <end position="2154"/>
    </location>
</feature>
<feature type="compositionally biased region" description="Low complexity" evidence="2">
    <location>
        <begin position="474"/>
        <end position="489"/>
    </location>
</feature>
<protein>
    <submittedName>
        <fullName evidence="4">Uncharacterized protein LOC101386714</fullName>
    </submittedName>
</protein>
<feature type="region of interest" description="Disordered" evidence="2">
    <location>
        <begin position="1495"/>
        <end position="1653"/>
    </location>
</feature>
<proteinExistence type="predicted"/>
<dbReference type="RefSeq" id="XP_004410786.1">
    <property type="nucleotide sequence ID" value="XM_004410729.1"/>
</dbReference>
<feature type="compositionally biased region" description="Low complexity" evidence="2">
    <location>
        <begin position="1844"/>
        <end position="1860"/>
    </location>
</feature>